<evidence type="ECO:0000256" key="7">
    <source>
        <dbReference type="ARBA" id="ARBA00022842"/>
    </source>
</evidence>
<evidence type="ECO:0000313" key="14">
    <source>
        <dbReference type="EMBL" id="HCL01106.1"/>
    </source>
</evidence>
<dbReference type="InterPro" id="IPR004014">
    <property type="entry name" value="ATPase_P-typ_cation-transptr_N"/>
</dbReference>
<dbReference type="GO" id="GO:0006883">
    <property type="term" value="P:intracellular sodium ion homeostasis"/>
    <property type="evidence" value="ECO:0007669"/>
    <property type="project" value="TreeGrafter"/>
</dbReference>
<keyword evidence="3" id="KW-1003">Cell membrane</keyword>
<dbReference type="InterPro" id="IPR008250">
    <property type="entry name" value="ATPase_P-typ_transduc_dom_A_sf"/>
</dbReference>
<evidence type="ECO:0000256" key="10">
    <source>
        <dbReference type="ARBA" id="ARBA00023136"/>
    </source>
</evidence>
<dbReference type="SFLD" id="SFLDG00002">
    <property type="entry name" value="C1.7:_P-type_atpase_like"/>
    <property type="match status" value="1"/>
</dbReference>
<organism evidence="14 15">
    <name type="scientific">Lachnoclostridium phytofermentans</name>
    <dbReference type="NCBI Taxonomy" id="66219"/>
    <lineage>
        <taxon>Bacteria</taxon>
        <taxon>Bacillati</taxon>
        <taxon>Bacillota</taxon>
        <taxon>Clostridia</taxon>
        <taxon>Lachnospirales</taxon>
        <taxon>Lachnospiraceae</taxon>
    </lineage>
</organism>
<dbReference type="GO" id="GO:0016887">
    <property type="term" value="F:ATP hydrolysis activity"/>
    <property type="evidence" value="ECO:0007669"/>
    <property type="project" value="InterPro"/>
</dbReference>
<dbReference type="PRINTS" id="PR00119">
    <property type="entry name" value="CATATPASE"/>
</dbReference>
<dbReference type="GO" id="GO:0005886">
    <property type="term" value="C:plasma membrane"/>
    <property type="evidence" value="ECO:0007669"/>
    <property type="project" value="UniProtKB-SubCell"/>
</dbReference>
<name>A0A3D2X2A1_9FIRM</name>
<dbReference type="PANTHER" id="PTHR43294">
    <property type="entry name" value="SODIUM/POTASSIUM-TRANSPORTING ATPASE SUBUNIT ALPHA"/>
    <property type="match status" value="1"/>
</dbReference>
<evidence type="ECO:0000256" key="2">
    <source>
        <dbReference type="ARBA" id="ARBA00005675"/>
    </source>
</evidence>
<feature type="transmembrane region" description="Helical" evidence="12">
    <location>
        <begin position="245"/>
        <end position="264"/>
    </location>
</feature>
<dbReference type="Gene3D" id="3.40.50.1000">
    <property type="entry name" value="HAD superfamily/HAD-like"/>
    <property type="match status" value="1"/>
</dbReference>
<feature type="transmembrane region" description="Helical" evidence="12">
    <location>
        <begin position="705"/>
        <end position="727"/>
    </location>
</feature>
<evidence type="ECO:0000256" key="11">
    <source>
        <dbReference type="ARBA" id="ARBA00048694"/>
    </source>
</evidence>
<evidence type="ECO:0000256" key="3">
    <source>
        <dbReference type="ARBA" id="ARBA00022475"/>
    </source>
</evidence>
<dbReference type="InterPro" id="IPR006068">
    <property type="entry name" value="ATPase_P-typ_cation-transptr_C"/>
</dbReference>
<dbReference type="InterPro" id="IPR050510">
    <property type="entry name" value="Cation_transp_ATPase_P-type"/>
</dbReference>
<dbReference type="GO" id="GO:0036376">
    <property type="term" value="P:sodium ion export across plasma membrane"/>
    <property type="evidence" value="ECO:0007669"/>
    <property type="project" value="TreeGrafter"/>
</dbReference>
<dbReference type="Gene3D" id="3.40.1110.10">
    <property type="entry name" value="Calcium-transporting ATPase, cytoplasmic domain N"/>
    <property type="match status" value="1"/>
</dbReference>
<keyword evidence="8" id="KW-1278">Translocase</keyword>
<evidence type="ECO:0000313" key="15">
    <source>
        <dbReference type="Proteomes" id="UP000262969"/>
    </source>
</evidence>
<sequence length="883" mass="96168">MSIQDTLKALKVNASTGLSTKEAQKRQQEYGKNQLEAKKGKSILTRFLSQFKDFMIIVLIAAAVVSFFISLLKGHADYIDPIIIFAIIFLNAILGVIQEEKAEKSLEALKKMSAPTAEVLRDSKRITLPSTELVPGDIIYLETGHYIPADARLITSINLRVDESALTGESHPVEKDANTILKENTMLGDRKNLVPATGIITFGRGIAVVTAIGMGTEVGTIARMIMEDETPETPLQKRLERTGKALGIAALGICIVIFLLGTLQGRELFDMFMTSVSLAVAAIPEGLPAIVTIMLSLGVQRMAKKNAIIRKLPAVETLGSATFICSDKTGTLTQNVMTVTHIASMNGMESENKEFGKQLLEYAALCNDAYPSGNSSEIIGEPTEKALLVAAIRNGYDKKALDKKHPRIREVPFDSARKLMTTVHQEADGRYLIITKGAYDVLLMRCNKAFHNGGVENFSQTHKVKFDRSNLLMAENALRVIAVAYKYVDRNPNQMTDTSLEQDLTLFGLLGMIDPPREEVKGAVSMCKSAGITPVMITGDHILTACAIAKALGIISEAEAESVKPKQSKLYGNKNHGEYFKACAITGEQLSHMSDKELEENIYQYKVFARVSPAHKVRIVKALQKRGEVVAMTGDGVNDAPALKAADIGCAMGKGGTDVAKNAADMILADDNFATIVAAVKEGRGIYDNIRKSIHFLLSSNIGEIITIFIAILFGLPAPLLAVQLLWVNLVTDSLPAISLGVEPAPDDIMSKPPISPKKGMFSDGLIFKIIFEGAMIGSLALVAYTLGGRTMAFTVLSLSQLFHAFNMRSEHSIFKIGLLRNKQMVISFLVCSFLQIAVVSYEPFAKIFKVTPMLPFQWVIVSILSIIPIIIIELQKAVSNRA</sequence>
<dbReference type="EMBL" id="DPVV01000060">
    <property type="protein sequence ID" value="HCL01106.1"/>
    <property type="molecule type" value="Genomic_DNA"/>
</dbReference>
<dbReference type="InterPro" id="IPR023214">
    <property type="entry name" value="HAD_sf"/>
</dbReference>
<reference evidence="14 15" key="1">
    <citation type="journal article" date="2018" name="Nat. Biotechnol.">
        <title>A standardized bacterial taxonomy based on genome phylogeny substantially revises the tree of life.</title>
        <authorList>
            <person name="Parks D.H."/>
            <person name="Chuvochina M."/>
            <person name="Waite D.W."/>
            <person name="Rinke C."/>
            <person name="Skarshewski A."/>
            <person name="Chaumeil P.A."/>
            <person name="Hugenholtz P."/>
        </authorList>
    </citation>
    <scope>NUCLEOTIDE SEQUENCE [LARGE SCALE GENOMIC DNA]</scope>
    <source>
        <strain evidence="14">UBA11728</strain>
    </source>
</reference>
<dbReference type="SFLD" id="SFLDF00027">
    <property type="entry name" value="p-type_atpase"/>
    <property type="match status" value="1"/>
</dbReference>
<feature type="transmembrane region" description="Helical" evidence="12">
    <location>
        <begin position="78"/>
        <end position="97"/>
    </location>
</feature>
<dbReference type="AlphaFoldDB" id="A0A3D2X2A1"/>
<dbReference type="FunFam" id="1.20.1110.10:FF:000065">
    <property type="entry name" value="Sarcoplasmic/endoplasmic reticulum calcium ATPase 1"/>
    <property type="match status" value="1"/>
</dbReference>
<feature type="transmembrane region" description="Helical" evidence="12">
    <location>
        <begin position="857"/>
        <end position="875"/>
    </location>
</feature>
<feature type="domain" description="Cation-transporting P-type ATPase N-terminal" evidence="13">
    <location>
        <begin position="1"/>
        <end position="71"/>
    </location>
</feature>
<accession>A0A3D2X2A1</accession>
<dbReference type="PROSITE" id="PS00154">
    <property type="entry name" value="ATPASE_E1_E2"/>
    <property type="match status" value="1"/>
</dbReference>
<dbReference type="SUPFAM" id="SSF81665">
    <property type="entry name" value="Calcium ATPase, transmembrane domain M"/>
    <property type="match status" value="1"/>
</dbReference>
<comment type="subcellular location">
    <subcellularLocation>
        <location evidence="1">Cell membrane</location>
        <topology evidence="1">Multi-pass membrane protein</topology>
    </subcellularLocation>
</comment>
<dbReference type="InterPro" id="IPR036412">
    <property type="entry name" value="HAD-like_sf"/>
</dbReference>
<dbReference type="NCBIfam" id="TIGR01494">
    <property type="entry name" value="ATPase_P-type"/>
    <property type="match status" value="3"/>
</dbReference>
<evidence type="ECO:0000256" key="6">
    <source>
        <dbReference type="ARBA" id="ARBA00022840"/>
    </source>
</evidence>
<dbReference type="PANTHER" id="PTHR43294:SF21">
    <property type="entry name" value="CATION TRANSPORTING ATPASE"/>
    <property type="match status" value="1"/>
</dbReference>
<dbReference type="Pfam" id="PF00690">
    <property type="entry name" value="Cation_ATPase_N"/>
    <property type="match status" value="1"/>
</dbReference>
<feature type="transmembrane region" description="Helical" evidence="12">
    <location>
        <begin position="766"/>
        <end position="787"/>
    </location>
</feature>
<dbReference type="Pfam" id="PF00689">
    <property type="entry name" value="Cation_ATPase_C"/>
    <property type="match status" value="1"/>
</dbReference>
<evidence type="ECO:0000256" key="1">
    <source>
        <dbReference type="ARBA" id="ARBA00004651"/>
    </source>
</evidence>
<dbReference type="SUPFAM" id="SSF81660">
    <property type="entry name" value="Metal cation-transporting ATPase, ATP-binding domain N"/>
    <property type="match status" value="1"/>
</dbReference>
<dbReference type="GO" id="GO:0005388">
    <property type="term" value="F:P-type calcium transporter activity"/>
    <property type="evidence" value="ECO:0007669"/>
    <property type="project" value="UniProtKB-EC"/>
</dbReference>
<keyword evidence="5" id="KW-0547">Nucleotide-binding</keyword>
<dbReference type="GO" id="GO:0005391">
    <property type="term" value="F:P-type sodium:potassium-exchanging transporter activity"/>
    <property type="evidence" value="ECO:0007669"/>
    <property type="project" value="TreeGrafter"/>
</dbReference>
<dbReference type="InterPro" id="IPR018303">
    <property type="entry name" value="ATPase_P-typ_P_site"/>
</dbReference>
<evidence type="ECO:0000256" key="4">
    <source>
        <dbReference type="ARBA" id="ARBA00022692"/>
    </source>
</evidence>
<dbReference type="GO" id="GO:0030007">
    <property type="term" value="P:intracellular potassium ion homeostasis"/>
    <property type="evidence" value="ECO:0007669"/>
    <property type="project" value="TreeGrafter"/>
</dbReference>
<protein>
    <submittedName>
        <fullName evidence="14">ATPase</fullName>
    </submittedName>
</protein>
<feature type="transmembrane region" description="Helical" evidence="12">
    <location>
        <begin position="276"/>
        <end position="299"/>
    </location>
</feature>
<gene>
    <name evidence="14" type="ORF">DHW61_01570</name>
</gene>
<comment type="caution">
    <text evidence="14">The sequence shown here is derived from an EMBL/GenBank/DDBJ whole genome shotgun (WGS) entry which is preliminary data.</text>
</comment>
<evidence type="ECO:0000259" key="13">
    <source>
        <dbReference type="SMART" id="SM00831"/>
    </source>
</evidence>
<dbReference type="GO" id="GO:1990573">
    <property type="term" value="P:potassium ion import across plasma membrane"/>
    <property type="evidence" value="ECO:0007669"/>
    <property type="project" value="TreeGrafter"/>
</dbReference>
<dbReference type="CDD" id="cd02089">
    <property type="entry name" value="P-type_ATPase_Ca_prok"/>
    <property type="match status" value="1"/>
</dbReference>
<dbReference type="Pfam" id="PF08282">
    <property type="entry name" value="Hydrolase_3"/>
    <property type="match status" value="1"/>
</dbReference>
<dbReference type="InterPro" id="IPR001757">
    <property type="entry name" value="P_typ_ATPase"/>
</dbReference>
<keyword evidence="10 12" id="KW-0472">Membrane</keyword>
<evidence type="ECO:0000256" key="12">
    <source>
        <dbReference type="SAM" id="Phobius"/>
    </source>
</evidence>
<dbReference type="SFLD" id="SFLDS00003">
    <property type="entry name" value="Haloacid_Dehalogenase"/>
    <property type="match status" value="1"/>
</dbReference>
<dbReference type="InterPro" id="IPR023298">
    <property type="entry name" value="ATPase_P-typ_TM_dom_sf"/>
</dbReference>
<evidence type="ECO:0000256" key="8">
    <source>
        <dbReference type="ARBA" id="ARBA00022967"/>
    </source>
</evidence>
<evidence type="ECO:0000256" key="5">
    <source>
        <dbReference type="ARBA" id="ARBA00022741"/>
    </source>
</evidence>
<dbReference type="Proteomes" id="UP000262969">
    <property type="component" value="Unassembled WGS sequence"/>
</dbReference>
<dbReference type="GO" id="GO:0005524">
    <property type="term" value="F:ATP binding"/>
    <property type="evidence" value="ECO:0007669"/>
    <property type="project" value="UniProtKB-KW"/>
</dbReference>
<dbReference type="SUPFAM" id="SSF81653">
    <property type="entry name" value="Calcium ATPase, transduction domain A"/>
    <property type="match status" value="1"/>
</dbReference>
<dbReference type="InterPro" id="IPR044492">
    <property type="entry name" value="P_typ_ATPase_HD_dom"/>
</dbReference>
<keyword evidence="4 12" id="KW-0812">Transmembrane</keyword>
<dbReference type="SUPFAM" id="SSF56784">
    <property type="entry name" value="HAD-like"/>
    <property type="match status" value="1"/>
</dbReference>
<dbReference type="Gene3D" id="1.20.1110.10">
    <property type="entry name" value="Calcium-transporting ATPase, transmembrane domain"/>
    <property type="match status" value="2"/>
</dbReference>
<comment type="similarity">
    <text evidence="2">Belongs to the cation transport ATPase (P-type) (TC 3.A.3) family. Type IIA subfamily.</text>
</comment>
<keyword evidence="6" id="KW-0067">ATP-binding</keyword>
<dbReference type="FunFam" id="3.40.50.1000:FF:000028">
    <property type="entry name" value="Calcium-transporting P-type ATPase, putative"/>
    <property type="match status" value="1"/>
</dbReference>
<dbReference type="GO" id="GO:1902600">
    <property type="term" value="P:proton transmembrane transport"/>
    <property type="evidence" value="ECO:0007669"/>
    <property type="project" value="TreeGrafter"/>
</dbReference>
<dbReference type="Pfam" id="PF00122">
    <property type="entry name" value="E1-E2_ATPase"/>
    <property type="match status" value="1"/>
</dbReference>
<comment type="catalytic activity">
    <reaction evidence="11">
        <text>Ca(2+)(in) + ATP + H2O = Ca(2+)(out) + ADP + phosphate + H(+)</text>
        <dbReference type="Rhea" id="RHEA:18105"/>
        <dbReference type="ChEBI" id="CHEBI:15377"/>
        <dbReference type="ChEBI" id="CHEBI:15378"/>
        <dbReference type="ChEBI" id="CHEBI:29108"/>
        <dbReference type="ChEBI" id="CHEBI:30616"/>
        <dbReference type="ChEBI" id="CHEBI:43474"/>
        <dbReference type="ChEBI" id="CHEBI:456216"/>
        <dbReference type="EC" id="7.2.2.10"/>
    </reaction>
</comment>
<proteinExistence type="inferred from homology"/>
<keyword evidence="9 12" id="KW-1133">Transmembrane helix</keyword>
<dbReference type="Pfam" id="PF13246">
    <property type="entry name" value="Cation_ATPase"/>
    <property type="match status" value="1"/>
</dbReference>
<keyword evidence="7" id="KW-0460">Magnesium</keyword>
<feature type="transmembrane region" description="Helical" evidence="12">
    <location>
        <begin position="825"/>
        <end position="845"/>
    </location>
</feature>
<feature type="transmembrane region" description="Helical" evidence="12">
    <location>
        <begin position="54"/>
        <end position="72"/>
    </location>
</feature>
<dbReference type="SMART" id="SM00831">
    <property type="entry name" value="Cation_ATPase_N"/>
    <property type="match status" value="1"/>
</dbReference>
<evidence type="ECO:0000256" key="9">
    <source>
        <dbReference type="ARBA" id="ARBA00022989"/>
    </source>
</evidence>
<dbReference type="InterPro" id="IPR059000">
    <property type="entry name" value="ATPase_P-type_domA"/>
</dbReference>
<dbReference type="Gene3D" id="2.70.150.10">
    <property type="entry name" value="Calcium-transporting ATPase, cytoplasmic transduction domain A"/>
    <property type="match status" value="1"/>
</dbReference>
<dbReference type="InterPro" id="IPR023299">
    <property type="entry name" value="ATPase_P-typ_cyto_dom_N"/>
</dbReference>